<name>A0ACB9CYV0_CICIN</name>
<proteinExistence type="predicted"/>
<organism evidence="1 2">
    <name type="scientific">Cichorium intybus</name>
    <name type="common">Chicory</name>
    <dbReference type="NCBI Taxonomy" id="13427"/>
    <lineage>
        <taxon>Eukaryota</taxon>
        <taxon>Viridiplantae</taxon>
        <taxon>Streptophyta</taxon>
        <taxon>Embryophyta</taxon>
        <taxon>Tracheophyta</taxon>
        <taxon>Spermatophyta</taxon>
        <taxon>Magnoliopsida</taxon>
        <taxon>eudicotyledons</taxon>
        <taxon>Gunneridae</taxon>
        <taxon>Pentapetalae</taxon>
        <taxon>asterids</taxon>
        <taxon>campanulids</taxon>
        <taxon>Asterales</taxon>
        <taxon>Asteraceae</taxon>
        <taxon>Cichorioideae</taxon>
        <taxon>Cichorieae</taxon>
        <taxon>Cichoriinae</taxon>
        <taxon>Cichorium</taxon>
    </lineage>
</organism>
<reference evidence="1 2" key="2">
    <citation type="journal article" date="2022" name="Mol. Ecol. Resour.">
        <title>The genomes of chicory, endive, great burdock and yacon provide insights into Asteraceae paleo-polyploidization history and plant inulin production.</title>
        <authorList>
            <person name="Fan W."/>
            <person name="Wang S."/>
            <person name="Wang H."/>
            <person name="Wang A."/>
            <person name="Jiang F."/>
            <person name="Liu H."/>
            <person name="Zhao H."/>
            <person name="Xu D."/>
            <person name="Zhang Y."/>
        </authorList>
    </citation>
    <scope>NUCLEOTIDE SEQUENCE [LARGE SCALE GENOMIC DNA]</scope>
    <source>
        <strain evidence="2">cv. Punajuju</strain>
        <tissue evidence="1">Leaves</tissue>
    </source>
</reference>
<protein>
    <submittedName>
        <fullName evidence="1">Uncharacterized protein</fullName>
    </submittedName>
</protein>
<accession>A0ACB9CYV0</accession>
<sequence length="77" mass="8957">MGRFIVRQESDKPWKRSLIWCHEESFKVLKRKKGKENILGLALDMRMLEKELGASFEAKVGWIALKIQKVARIIEGS</sequence>
<reference evidence="2" key="1">
    <citation type="journal article" date="2022" name="Mol. Ecol. Resour.">
        <title>The genomes of chicory, endive, great burdock and yacon provide insights into Asteraceae palaeo-polyploidization history and plant inulin production.</title>
        <authorList>
            <person name="Fan W."/>
            <person name="Wang S."/>
            <person name="Wang H."/>
            <person name="Wang A."/>
            <person name="Jiang F."/>
            <person name="Liu H."/>
            <person name="Zhao H."/>
            <person name="Xu D."/>
            <person name="Zhang Y."/>
        </authorList>
    </citation>
    <scope>NUCLEOTIDE SEQUENCE [LARGE SCALE GENOMIC DNA]</scope>
    <source>
        <strain evidence="2">cv. Punajuju</strain>
    </source>
</reference>
<gene>
    <name evidence="1" type="ORF">L2E82_29758</name>
</gene>
<evidence type="ECO:0000313" key="2">
    <source>
        <dbReference type="Proteomes" id="UP001055811"/>
    </source>
</evidence>
<dbReference type="Proteomes" id="UP001055811">
    <property type="component" value="Linkage Group LG05"/>
</dbReference>
<comment type="caution">
    <text evidence="1">The sequence shown here is derived from an EMBL/GenBank/DDBJ whole genome shotgun (WGS) entry which is preliminary data.</text>
</comment>
<evidence type="ECO:0000313" key="1">
    <source>
        <dbReference type="EMBL" id="KAI3739355.1"/>
    </source>
</evidence>
<keyword evidence="2" id="KW-1185">Reference proteome</keyword>
<dbReference type="EMBL" id="CM042013">
    <property type="protein sequence ID" value="KAI3739355.1"/>
    <property type="molecule type" value="Genomic_DNA"/>
</dbReference>